<gene>
    <name evidence="2" type="ORF">POM88_022825</name>
</gene>
<evidence type="ECO:0000313" key="3">
    <source>
        <dbReference type="Proteomes" id="UP001237642"/>
    </source>
</evidence>
<dbReference type="PANTHER" id="PTHR35985:SF1">
    <property type="entry name" value="OS07G0675200 PROTEIN"/>
    <property type="match status" value="1"/>
</dbReference>
<accession>A0AAD8IJI6</accession>
<dbReference type="PANTHER" id="PTHR35985">
    <property type="entry name" value="OS07G0675200 PROTEIN"/>
    <property type="match status" value="1"/>
</dbReference>
<dbReference type="Proteomes" id="UP001237642">
    <property type="component" value="Unassembled WGS sequence"/>
</dbReference>
<reference evidence="2" key="1">
    <citation type="submission" date="2023-02" db="EMBL/GenBank/DDBJ databases">
        <title>Genome of toxic invasive species Heracleum sosnowskyi carries increased number of genes despite the absence of recent whole-genome duplications.</title>
        <authorList>
            <person name="Schelkunov M."/>
            <person name="Shtratnikova V."/>
            <person name="Makarenko M."/>
            <person name="Klepikova A."/>
            <person name="Omelchenko D."/>
            <person name="Novikova G."/>
            <person name="Obukhova E."/>
            <person name="Bogdanov V."/>
            <person name="Penin A."/>
            <person name="Logacheva M."/>
        </authorList>
    </citation>
    <scope>NUCLEOTIDE SEQUENCE</scope>
    <source>
        <strain evidence="2">Hsosn_3</strain>
        <tissue evidence="2">Leaf</tissue>
    </source>
</reference>
<reference evidence="2" key="2">
    <citation type="submission" date="2023-05" db="EMBL/GenBank/DDBJ databases">
        <authorList>
            <person name="Schelkunov M.I."/>
        </authorList>
    </citation>
    <scope>NUCLEOTIDE SEQUENCE</scope>
    <source>
        <strain evidence="2">Hsosn_3</strain>
        <tissue evidence="2">Leaf</tissue>
    </source>
</reference>
<sequence length="239" mass="26609">MQTRVIATSFFSKLKPSITKTTRYDQVWTRLLSSSTGSTADPSVHSTDDPMGPNSAIHSPEEAYKGMEESGRQRDPTPVKDKDPFVTSEAPLSSSPQLKSSVADQPIKPNTQQKRSNVTISCTGLDAWGEEKNDGGMDRREMRKQQEEDDKEYFSHRKASPLSEIEVADTRKPVTQATDGSDIGYDAGGGGVIMFREEQRVGAEETMRRATEMWREMAARGDPLSPHGRVLRTLRGEDW</sequence>
<feature type="compositionally biased region" description="Basic and acidic residues" evidence="1">
    <location>
        <begin position="129"/>
        <end position="146"/>
    </location>
</feature>
<evidence type="ECO:0000313" key="2">
    <source>
        <dbReference type="EMBL" id="KAK1385090.1"/>
    </source>
</evidence>
<dbReference type="AlphaFoldDB" id="A0AAD8IJI6"/>
<protein>
    <submittedName>
        <fullName evidence="2">mRNA export factor like</fullName>
    </submittedName>
</protein>
<proteinExistence type="predicted"/>
<feature type="compositionally biased region" description="Basic and acidic residues" evidence="1">
    <location>
        <begin position="59"/>
        <end position="84"/>
    </location>
</feature>
<name>A0AAD8IJI6_9APIA</name>
<dbReference type="EMBL" id="JAUIZM010000005">
    <property type="protein sequence ID" value="KAK1385090.1"/>
    <property type="molecule type" value="Genomic_DNA"/>
</dbReference>
<organism evidence="2 3">
    <name type="scientific">Heracleum sosnowskyi</name>
    <dbReference type="NCBI Taxonomy" id="360622"/>
    <lineage>
        <taxon>Eukaryota</taxon>
        <taxon>Viridiplantae</taxon>
        <taxon>Streptophyta</taxon>
        <taxon>Embryophyta</taxon>
        <taxon>Tracheophyta</taxon>
        <taxon>Spermatophyta</taxon>
        <taxon>Magnoliopsida</taxon>
        <taxon>eudicotyledons</taxon>
        <taxon>Gunneridae</taxon>
        <taxon>Pentapetalae</taxon>
        <taxon>asterids</taxon>
        <taxon>campanulids</taxon>
        <taxon>Apiales</taxon>
        <taxon>Apiaceae</taxon>
        <taxon>Apioideae</taxon>
        <taxon>apioid superclade</taxon>
        <taxon>Tordylieae</taxon>
        <taxon>Tordyliinae</taxon>
        <taxon>Heracleum</taxon>
    </lineage>
</organism>
<evidence type="ECO:0000256" key="1">
    <source>
        <dbReference type="SAM" id="MobiDB-lite"/>
    </source>
</evidence>
<feature type="region of interest" description="Disordered" evidence="1">
    <location>
        <begin position="218"/>
        <end position="239"/>
    </location>
</feature>
<keyword evidence="3" id="KW-1185">Reference proteome</keyword>
<feature type="compositionally biased region" description="Polar residues" evidence="1">
    <location>
        <begin position="33"/>
        <end position="45"/>
    </location>
</feature>
<comment type="caution">
    <text evidence="2">The sequence shown here is derived from an EMBL/GenBank/DDBJ whole genome shotgun (WGS) entry which is preliminary data.</text>
</comment>
<feature type="region of interest" description="Disordered" evidence="1">
    <location>
        <begin position="33"/>
        <end position="190"/>
    </location>
</feature>
<feature type="compositionally biased region" description="Polar residues" evidence="1">
    <location>
        <begin position="90"/>
        <end position="122"/>
    </location>
</feature>